<dbReference type="CDD" id="cd07247">
    <property type="entry name" value="SgaA_N_like"/>
    <property type="match status" value="1"/>
</dbReference>
<dbReference type="Proteomes" id="UP000215199">
    <property type="component" value="Unassembled WGS sequence"/>
</dbReference>
<dbReference type="RefSeq" id="WP_093947734.1">
    <property type="nucleotide sequence ID" value="NZ_NMUL01000010.1"/>
</dbReference>
<dbReference type="Gene3D" id="3.10.180.10">
    <property type="entry name" value="2,3-Dihydroxybiphenyl 1,2-Dioxygenase, domain 1"/>
    <property type="match status" value="1"/>
</dbReference>
<accession>A0A229TAZ2</accession>
<dbReference type="PROSITE" id="PS51819">
    <property type="entry name" value="VOC"/>
    <property type="match status" value="1"/>
</dbReference>
<dbReference type="SUPFAM" id="SSF54593">
    <property type="entry name" value="Glyoxalase/Bleomycin resistance protein/Dihydroxybiphenyl dioxygenase"/>
    <property type="match status" value="1"/>
</dbReference>
<dbReference type="InterPro" id="IPR052164">
    <property type="entry name" value="Anthracycline_SecMetBiosynth"/>
</dbReference>
<name>A0A229TAZ2_9PSEU</name>
<dbReference type="AlphaFoldDB" id="A0A229TAZ2"/>
<comment type="caution">
    <text evidence="2">The sequence shown here is derived from an EMBL/GenBank/DDBJ whole genome shotgun (WGS) entry which is preliminary data.</text>
</comment>
<dbReference type="OrthoDB" id="9793039at2"/>
<dbReference type="InterPro" id="IPR037523">
    <property type="entry name" value="VOC_core"/>
</dbReference>
<protein>
    <recommendedName>
        <fullName evidence="1">VOC domain-containing protein</fullName>
    </recommendedName>
</protein>
<organism evidence="2 3">
    <name type="scientific">Amycolatopsis vastitatis</name>
    <dbReference type="NCBI Taxonomy" id="1905142"/>
    <lineage>
        <taxon>Bacteria</taxon>
        <taxon>Bacillati</taxon>
        <taxon>Actinomycetota</taxon>
        <taxon>Actinomycetes</taxon>
        <taxon>Pseudonocardiales</taxon>
        <taxon>Pseudonocardiaceae</taxon>
        <taxon>Amycolatopsis</taxon>
    </lineage>
</organism>
<dbReference type="PANTHER" id="PTHR33993">
    <property type="entry name" value="GLYOXALASE-RELATED"/>
    <property type="match status" value="1"/>
</dbReference>
<evidence type="ECO:0000313" key="2">
    <source>
        <dbReference type="EMBL" id="OXM68412.1"/>
    </source>
</evidence>
<evidence type="ECO:0000259" key="1">
    <source>
        <dbReference type="PROSITE" id="PS51819"/>
    </source>
</evidence>
<proteinExistence type="predicted"/>
<dbReference type="InterPro" id="IPR029068">
    <property type="entry name" value="Glyas_Bleomycin-R_OHBP_Dase"/>
</dbReference>
<keyword evidence="3" id="KW-1185">Reference proteome</keyword>
<feature type="domain" description="VOC" evidence="1">
    <location>
        <begin position="4"/>
        <end position="109"/>
    </location>
</feature>
<dbReference type="EMBL" id="NMUL01000010">
    <property type="protein sequence ID" value="OXM68412.1"/>
    <property type="molecule type" value="Genomic_DNA"/>
</dbReference>
<reference evidence="3" key="1">
    <citation type="submission" date="2017-07" db="EMBL/GenBank/DDBJ databases">
        <title>Comparative genome mining reveals phylogenetic distribution patterns of secondary metabolites in Amycolatopsis.</title>
        <authorList>
            <person name="Adamek M."/>
            <person name="Alanjary M."/>
            <person name="Sales-Ortells H."/>
            <person name="Goodfellow M."/>
            <person name="Bull A.T."/>
            <person name="Kalinowski J."/>
            <person name="Ziemert N."/>
        </authorList>
    </citation>
    <scope>NUCLEOTIDE SEQUENCE [LARGE SCALE GENOMIC DNA]</scope>
    <source>
        <strain evidence="3">H5</strain>
    </source>
</reference>
<dbReference type="Pfam" id="PF18029">
    <property type="entry name" value="Glyoxalase_6"/>
    <property type="match status" value="1"/>
</dbReference>
<evidence type="ECO:0000313" key="3">
    <source>
        <dbReference type="Proteomes" id="UP000215199"/>
    </source>
</evidence>
<sequence>MPGQIDWLEIPAADTAKARAFYGGLFAWRTDEFGGDYHVIAHGPAGAITPAEAGFTHPRVYFGTDDIEASVERLRELGGRSEDVQAVPGVGRIAHCHDDQGTPFSLFEPAPGS</sequence>
<gene>
    <name evidence="2" type="ORF">CF165_12915</name>
</gene>
<dbReference type="InterPro" id="IPR041581">
    <property type="entry name" value="Glyoxalase_6"/>
</dbReference>
<dbReference type="PANTHER" id="PTHR33993:SF14">
    <property type="entry name" value="GB|AAF24581.1"/>
    <property type="match status" value="1"/>
</dbReference>